<keyword evidence="3" id="KW-0808">Transferase</keyword>
<proteinExistence type="predicted"/>
<dbReference type="PRINTS" id="PR00959">
    <property type="entry name" value="MEVGALKINASE"/>
</dbReference>
<dbReference type="AlphaFoldDB" id="A0A2M8DDY0"/>
<keyword evidence="8" id="KW-0443">Lipid metabolism</keyword>
<dbReference type="InterPro" id="IPR006204">
    <property type="entry name" value="GHMP_kinase_N_dom"/>
</dbReference>
<dbReference type="UniPathway" id="UPA00057">
    <property type="reaction ID" value="UER00098"/>
</dbReference>
<dbReference type="EMBL" id="PFTH01000043">
    <property type="protein sequence ID" value="PJB89226.1"/>
    <property type="molecule type" value="Genomic_DNA"/>
</dbReference>
<dbReference type="InterPro" id="IPR020568">
    <property type="entry name" value="Ribosomal_Su5_D2-typ_SF"/>
</dbReference>
<evidence type="ECO:0000256" key="7">
    <source>
        <dbReference type="ARBA" id="ARBA00022842"/>
    </source>
</evidence>
<name>A0A2M8DDY0_9BACT</name>
<dbReference type="InterPro" id="IPR014721">
    <property type="entry name" value="Ribsml_uS5_D2-typ_fold_subgr"/>
</dbReference>
<dbReference type="Pfam" id="PF08544">
    <property type="entry name" value="GHMP_kinases_C"/>
    <property type="match status" value="1"/>
</dbReference>
<evidence type="ECO:0000256" key="4">
    <source>
        <dbReference type="ARBA" id="ARBA00022741"/>
    </source>
</evidence>
<dbReference type="GO" id="GO:0004496">
    <property type="term" value="F:mevalonate kinase activity"/>
    <property type="evidence" value="ECO:0007669"/>
    <property type="project" value="InterPro"/>
</dbReference>
<dbReference type="GO" id="GO:0005829">
    <property type="term" value="C:cytosol"/>
    <property type="evidence" value="ECO:0007669"/>
    <property type="project" value="TreeGrafter"/>
</dbReference>
<keyword evidence="1" id="KW-0963">Cytoplasm</keyword>
<accession>A0A2M8DDY0</accession>
<dbReference type="SUPFAM" id="SSF55060">
    <property type="entry name" value="GHMP Kinase, C-terminal domain"/>
    <property type="match status" value="1"/>
</dbReference>
<dbReference type="PANTHER" id="PTHR43290">
    <property type="entry name" value="MEVALONATE KINASE"/>
    <property type="match status" value="1"/>
</dbReference>
<dbReference type="Pfam" id="PF00288">
    <property type="entry name" value="GHMP_kinases_N"/>
    <property type="match status" value="1"/>
</dbReference>
<evidence type="ECO:0000259" key="10">
    <source>
        <dbReference type="Pfam" id="PF00288"/>
    </source>
</evidence>
<comment type="caution">
    <text evidence="12">The sequence shown here is derived from an EMBL/GenBank/DDBJ whole genome shotgun (WGS) entry which is preliminary data.</text>
</comment>
<evidence type="ECO:0000256" key="8">
    <source>
        <dbReference type="ARBA" id="ARBA00023098"/>
    </source>
</evidence>
<reference evidence="13" key="1">
    <citation type="submission" date="2017-09" db="EMBL/GenBank/DDBJ databases">
        <title>Depth-based differentiation of microbial function through sediment-hosted aquifers and enrichment of novel symbionts in the deep terrestrial subsurface.</title>
        <authorList>
            <person name="Probst A.J."/>
            <person name="Ladd B."/>
            <person name="Jarett J.K."/>
            <person name="Geller-Mcgrath D.E."/>
            <person name="Sieber C.M.K."/>
            <person name="Emerson J.B."/>
            <person name="Anantharaman K."/>
            <person name="Thomas B.C."/>
            <person name="Malmstrom R."/>
            <person name="Stieglmeier M."/>
            <person name="Klingl A."/>
            <person name="Woyke T."/>
            <person name="Ryan C.M."/>
            <person name="Banfield J.F."/>
        </authorList>
    </citation>
    <scope>NUCLEOTIDE SEQUENCE [LARGE SCALE GENOMIC DNA]</scope>
</reference>
<dbReference type="PANTHER" id="PTHR43290:SF2">
    <property type="entry name" value="MEVALONATE KINASE"/>
    <property type="match status" value="1"/>
</dbReference>
<evidence type="ECO:0000313" key="13">
    <source>
        <dbReference type="Proteomes" id="UP000229706"/>
    </source>
</evidence>
<feature type="domain" description="GHMP kinase N-terminal" evidence="10">
    <location>
        <begin position="58"/>
        <end position="144"/>
    </location>
</feature>
<evidence type="ECO:0000256" key="3">
    <source>
        <dbReference type="ARBA" id="ARBA00022679"/>
    </source>
</evidence>
<evidence type="ECO:0000313" key="12">
    <source>
        <dbReference type="EMBL" id="PJB89226.1"/>
    </source>
</evidence>
<feature type="domain" description="GHMP kinase C-terminal" evidence="11">
    <location>
        <begin position="211"/>
        <end position="286"/>
    </location>
</feature>
<dbReference type="SUPFAM" id="SSF54211">
    <property type="entry name" value="Ribosomal protein S5 domain 2-like"/>
    <property type="match status" value="1"/>
</dbReference>
<sequence>MKIKVSAPGKLMLMGEHAVVYNHPCLVTAVDKRLYVEAEIIDKNEDEIIAPQVKESRFVLEAIAYFKKQFKINQFVKISTNGDFSHRVGLGSSSAVTVATFKALSLVFNISLTDRQIFDLSYHVNIAIQGVGSGFDIAIATFGKTTYFVTGGKIIEPLNIKPLPLVVGYSGIKADTPFYIRKVREAFRSRQTQMDSIFEEIESLVEQGKALLLNSDYEKIGALMTKNHQLLQQLGVSIPKLDLMVEKSIKAGAWGAKLSGAGGGDCIIALVSDDKRIVVENAIKSVGGEIITVDNNAEGVKVEEEV</sequence>
<keyword evidence="2" id="KW-0444">Lipid biosynthesis</keyword>
<dbReference type="GO" id="GO:0019287">
    <property type="term" value="P:isopentenyl diphosphate biosynthetic process, mevalonate pathway"/>
    <property type="evidence" value="ECO:0007669"/>
    <property type="project" value="UniProtKB-UniPathway"/>
</dbReference>
<keyword evidence="4" id="KW-0547">Nucleotide-binding</keyword>
<evidence type="ECO:0000256" key="5">
    <source>
        <dbReference type="ARBA" id="ARBA00022777"/>
    </source>
</evidence>
<evidence type="ECO:0000256" key="1">
    <source>
        <dbReference type="ARBA" id="ARBA00022490"/>
    </source>
</evidence>
<keyword evidence="5 12" id="KW-0418">Kinase</keyword>
<evidence type="ECO:0000256" key="6">
    <source>
        <dbReference type="ARBA" id="ARBA00022840"/>
    </source>
</evidence>
<keyword evidence="7" id="KW-0460">Magnesium</keyword>
<gene>
    <name evidence="12" type="primary">mvk</name>
    <name evidence="12" type="ORF">CO083_01045</name>
</gene>
<dbReference type="NCBIfam" id="TIGR00549">
    <property type="entry name" value="mevalon_kin"/>
    <property type="match status" value="1"/>
</dbReference>
<dbReference type="Proteomes" id="UP000229706">
    <property type="component" value="Unassembled WGS sequence"/>
</dbReference>
<evidence type="ECO:0000256" key="2">
    <source>
        <dbReference type="ARBA" id="ARBA00022516"/>
    </source>
</evidence>
<dbReference type="InterPro" id="IPR013750">
    <property type="entry name" value="GHMP_kinase_C_dom"/>
</dbReference>
<organism evidence="12 13">
    <name type="scientific">Candidatus Roizmanbacteria bacterium CG_4_9_14_0_8_um_filter_34_12</name>
    <dbReference type="NCBI Taxonomy" id="1974840"/>
    <lineage>
        <taxon>Bacteria</taxon>
        <taxon>Candidatus Roizmaniibacteriota</taxon>
    </lineage>
</organism>
<dbReference type="Gene3D" id="3.30.230.10">
    <property type="match status" value="1"/>
</dbReference>
<evidence type="ECO:0000259" key="11">
    <source>
        <dbReference type="Pfam" id="PF08544"/>
    </source>
</evidence>
<dbReference type="InterPro" id="IPR006205">
    <property type="entry name" value="Mev_gal_kin"/>
</dbReference>
<evidence type="ECO:0000256" key="9">
    <source>
        <dbReference type="ARBA" id="ARBA00029438"/>
    </source>
</evidence>
<protein>
    <submittedName>
        <fullName evidence="12">Mevalonate kinase</fullName>
    </submittedName>
</protein>
<keyword evidence="6" id="KW-0067">ATP-binding</keyword>
<dbReference type="InterPro" id="IPR036554">
    <property type="entry name" value="GHMP_kinase_C_sf"/>
</dbReference>
<comment type="pathway">
    <text evidence="9">Isoprenoid biosynthesis; isopentenyl diphosphate biosynthesis via mevalonate pathway; isopentenyl diphosphate from (R)-mevalonate: step 1/3.</text>
</comment>
<dbReference type="GO" id="GO:0005524">
    <property type="term" value="F:ATP binding"/>
    <property type="evidence" value="ECO:0007669"/>
    <property type="project" value="UniProtKB-KW"/>
</dbReference>
<dbReference type="Gene3D" id="3.30.70.890">
    <property type="entry name" value="GHMP kinase, C-terminal domain"/>
    <property type="match status" value="1"/>
</dbReference>